<evidence type="ECO:0000313" key="3">
    <source>
        <dbReference type="Proteomes" id="UP000257109"/>
    </source>
</evidence>
<protein>
    <submittedName>
        <fullName evidence="2">Mitochondrial protein</fullName>
    </submittedName>
</protein>
<sequence length="196" mass="22874">MGLSPLEDKNGLYVGRIKKQRDIPSRERSEDRKRNRGKRNRLLMNLRIDIPRSSQIRLFRDRIDTRPGQARVATTTNSVIKHQSFIVATDAIKTPTSVQEALKDNNWVKAMKEEIETLEKNSTWEIVDRPKDKRVVSCRWIYVLKCKFDGTLERYKARLVDKGYTKTYGIDYEETFALVAKMNTIRVIISIAAHFD</sequence>
<organism evidence="2 3">
    <name type="scientific">Mucuna pruriens</name>
    <name type="common">Velvet bean</name>
    <name type="synonym">Dolichos pruriens</name>
    <dbReference type="NCBI Taxonomy" id="157652"/>
    <lineage>
        <taxon>Eukaryota</taxon>
        <taxon>Viridiplantae</taxon>
        <taxon>Streptophyta</taxon>
        <taxon>Embryophyta</taxon>
        <taxon>Tracheophyta</taxon>
        <taxon>Spermatophyta</taxon>
        <taxon>Magnoliopsida</taxon>
        <taxon>eudicotyledons</taxon>
        <taxon>Gunneridae</taxon>
        <taxon>Pentapetalae</taxon>
        <taxon>rosids</taxon>
        <taxon>fabids</taxon>
        <taxon>Fabales</taxon>
        <taxon>Fabaceae</taxon>
        <taxon>Papilionoideae</taxon>
        <taxon>50 kb inversion clade</taxon>
        <taxon>NPAAA clade</taxon>
        <taxon>indigoferoid/millettioid clade</taxon>
        <taxon>Phaseoleae</taxon>
        <taxon>Mucuna</taxon>
    </lineage>
</organism>
<dbReference type="Proteomes" id="UP000257109">
    <property type="component" value="Unassembled WGS sequence"/>
</dbReference>
<dbReference type="OrthoDB" id="912875at2759"/>
<dbReference type="STRING" id="157652.A0A371GDB3"/>
<evidence type="ECO:0000259" key="1">
    <source>
        <dbReference type="Pfam" id="PF07727"/>
    </source>
</evidence>
<evidence type="ECO:0000313" key="2">
    <source>
        <dbReference type="EMBL" id="RDX88558.1"/>
    </source>
</evidence>
<comment type="caution">
    <text evidence="2">The sequence shown here is derived from an EMBL/GenBank/DDBJ whole genome shotgun (WGS) entry which is preliminary data.</text>
</comment>
<dbReference type="InterPro" id="IPR013103">
    <property type="entry name" value="RVT_2"/>
</dbReference>
<accession>A0A371GDB3</accession>
<feature type="domain" description="Reverse transcriptase Ty1/copia-type" evidence="1">
    <location>
        <begin position="121"/>
        <end position="194"/>
    </location>
</feature>
<reference evidence="2" key="1">
    <citation type="submission" date="2018-05" db="EMBL/GenBank/DDBJ databases">
        <title>Draft genome of Mucuna pruriens seed.</title>
        <authorList>
            <person name="Nnadi N.E."/>
            <person name="Vos R."/>
            <person name="Hasami M.H."/>
            <person name="Devisetty U.K."/>
            <person name="Aguiy J.C."/>
        </authorList>
    </citation>
    <scope>NUCLEOTIDE SEQUENCE [LARGE SCALE GENOMIC DNA]</scope>
    <source>
        <strain evidence="2">JCA_2017</strain>
    </source>
</reference>
<name>A0A371GDB3_MUCPR</name>
<dbReference type="AlphaFoldDB" id="A0A371GDB3"/>
<dbReference type="Pfam" id="PF07727">
    <property type="entry name" value="RVT_2"/>
    <property type="match status" value="1"/>
</dbReference>
<proteinExistence type="predicted"/>
<gene>
    <name evidence="2" type="ORF">CR513_29839</name>
</gene>
<keyword evidence="3" id="KW-1185">Reference proteome</keyword>
<feature type="non-terminal residue" evidence="2">
    <location>
        <position position="1"/>
    </location>
</feature>
<dbReference type="EMBL" id="QJKJ01005908">
    <property type="protein sequence ID" value="RDX88558.1"/>
    <property type="molecule type" value="Genomic_DNA"/>
</dbReference>